<organism evidence="7">
    <name type="scientific">Thrips palmi</name>
    <name type="common">Melon thrips</name>
    <dbReference type="NCBI Taxonomy" id="161013"/>
    <lineage>
        <taxon>Eukaryota</taxon>
        <taxon>Metazoa</taxon>
        <taxon>Ecdysozoa</taxon>
        <taxon>Arthropoda</taxon>
        <taxon>Hexapoda</taxon>
        <taxon>Insecta</taxon>
        <taxon>Pterygota</taxon>
        <taxon>Neoptera</taxon>
        <taxon>Paraneoptera</taxon>
        <taxon>Thysanoptera</taxon>
        <taxon>Terebrantia</taxon>
        <taxon>Thripoidea</taxon>
        <taxon>Thripidae</taxon>
        <taxon>Thrips</taxon>
    </lineage>
</organism>
<evidence type="ECO:0000256" key="1">
    <source>
        <dbReference type="ARBA" id="ARBA00022679"/>
    </source>
</evidence>
<feature type="compositionally biased region" description="Low complexity" evidence="4">
    <location>
        <begin position="197"/>
        <end position="207"/>
    </location>
</feature>
<feature type="binding site" evidence="3">
    <location>
        <begin position="121"/>
        <end position="134"/>
    </location>
    <ligand>
        <name>acetyl-CoA</name>
        <dbReference type="ChEBI" id="CHEBI:57288"/>
    </ligand>
</feature>
<evidence type="ECO:0000256" key="2">
    <source>
        <dbReference type="ARBA" id="ARBA00023315"/>
    </source>
</evidence>
<feature type="domain" description="N-acetyltransferase" evidence="5">
    <location>
        <begin position="1"/>
        <end position="187"/>
    </location>
</feature>
<comment type="caution">
    <text evidence="3">Lacks conserved residue(s) required for the propagation of feature annotation.</text>
</comment>
<evidence type="ECO:0000259" key="5">
    <source>
        <dbReference type="PROSITE" id="PS51730"/>
    </source>
</evidence>
<keyword evidence="1 3" id="KW-0808">Transferase</keyword>
<dbReference type="GO" id="GO:0005874">
    <property type="term" value="C:microtubule"/>
    <property type="evidence" value="ECO:0007669"/>
    <property type="project" value="InterPro"/>
</dbReference>
<name>A0A6P9AKK7_THRPL</name>
<feature type="compositionally biased region" description="Polar residues" evidence="4">
    <location>
        <begin position="251"/>
        <end position="308"/>
    </location>
</feature>
<comment type="similarity">
    <text evidence="3">Belongs to the acetyltransferase ATAT1 family.</text>
</comment>
<dbReference type="HAMAP" id="MF_03130">
    <property type="entry name" value="mec17"/>
    <property type="match status" value="1"/>
</dbReference>
<evidence type="ECO:0000256" key="4">
    <source>
        <dbReference type="SAM" id="MobiDB-lite"/>
    </source>
</evidence>
<dbReference type="RefSeq" id="XP_034256021.1">
    <property type="nucleotide sequence ID" value="XM_034400130.1"/>
</dbReference>
<feature type="region of interest" description="Disordered" evidence="4">
    <location>
        <begin position="194"/>
        <end position="237"/>
    </location>
</feature>
<proteinExistence type="inferred from homology"/>
<dbReference type="OrthoDB" id="447510at2759"/>
<dbReference type="EC" id="2.3.1.108" evidence="3"/>
<dbReference type="InterPro" id="IPR038746">
    <property type="entry name" value="Atat"/>
</dbReference>
<evidence type="ECO:0000256" key="3">
    <source>
        <dbReference type="HAMAP-Rule" id="MF_03130"/>
    </source>
</evidence>
<gene>
    <name evidence="7" type="primary">LOC117654003</name>
</gene>
<dbReference type="GeneID" id="117654003"/>
<dbReference type="AlphaFoldDB" id="A0A6P9AKK7"/>
<dbReference type="GO" id="GO:0019799">
    <property type="term" value="F:tubulin N-acetyltransferase activity"/>
    <property type="evidence" value="ECO:0007669"/>
    <property type="project" value="UniProtKB-UniRule"/>
</dbReference>
<dbReference type="GO" id="GO:0048666">
    <property type="term" value="P:neuron development"/>
    <property type="evidence" value="ECO:0007669"/>
    <property type="project" value="UniProtKB-UniRule"/>
</dbReference>
<feature type="site" description="Crucial for catalytic activity" evidence="3">
    <location>
        <position position="56"/>
    </location>
</feature>
<dbReference type="PANTHER" id="PTHR12327:SF0">
    <property type="entry name" value="ALPHA-TUBULIN N-ACETYLTRANSFERASE 1"/>
    <property type="match status" value="1"/>
</dbReference>
<evidence type="ECO:0000313" key="7">
    <source>
        <dbReference type="RefSeq" id="XP_034256021.1"/>
    </source>
</evidence>
<dbReference type="Pfam" id="PF05301">
    <property type="entry name" value="Acetyltransf_16"/>
    <property type="match status" value="1"/>
</dbReference>
<keyword evidence="2 3" id="KW-0012">Acyltransferase</keyword>
<feature type="region of interest" description="Disordered" evidence="4">
    <location>
        <begin position="251"/>
        <end position="351"/>
    </location>
</feature>
<dbReference type="PANTHER" id="PTHR12327">
    <property type="entry name" value="ALPHA-TUBULIN N-ACETYLTRANSFERASE 1"/>
    <property type="match status" value="1"/>
</dbReference>
<evidence type="ECO:0000313" key="6">
    <source>
        <dbReference type="Proteomes" id="UP000515158"/>
    </source>
</evidence>
<dbReference type="GO" id="GO:0070507">
    <property type="term" value="P:regulation of microtubule cytoskeleton organization"/>
    <property type="evidence" value="ECO:0007669"/>
    <property type="project" value="UniProtKB-UniRule"/>
</dbReference>
<dbReference type="Gene3D" id="3.40.630.30">
    <property type="match status" value="1"/>
</dbReference>
<dbReference type="InterPro" id="IPR007965">
    <property type="entry name" value="GNAT_ATAT"/>
</dbReference>
<dbReference type="PROSITE" id="PS51730">
    <property type="entry name" value="GNAT_ATAT"/>
    <property type="match status" value="1"/>
</dbReference>
<reference evidence="7" key="1">
    <citation type="submission" date="2025-08" db="UniProtKB">
        <authorList>
            <consortium name="RefSeq"/>
        </authorList>
    </citation>
    <scope>IDENTIFICATION</scope>
    <source>
        <tissue evidence="7">Total insect</tissue>
    </source>
</reference>
<accession>A0A6P9AKK7</accession>
<dbReference type="Proteomes" id="UP000515158">
    <property type="component" value="Unplaced"/>
</dbReference>
<keyword evidence="6" id="KW-1185">Reference proteome</keyword>
<comment type="function">
    <text evidence="3">Specifically acetylates 'Lys-40' in alpha-tubulin on the lumenal side of microtubules. Promotes microtubule destabilization and accelerates microtubule dynamics; this activity may be independent of acetylation activity. Acetylates alpha-tubulin with a slow enzymatic rate, due to a catalytic site that is not optimized for acetyl transfer. Enters the microtubule through each end and diffuses quickly throughout the lumen of microtubules. Acetylates only long/old microtubules because of its slow acetylation rate since it does not have time to act on dynamically unstable microtubules before the enzyme is released.</text>
</comment>
<comment type="catalytic activity">
    <reaction evidence="3">
        <text>L-lysyl-[alpha-tubulin] + acetyl-CoA = N(6)-acetyl-L-lysyl-[alpha-tubulin] + CoA + H(+)</text>
        <dbReference type="Rhea" id="RHEA:15277"/>
        <dbReference type="Rhea" id="RHEA-COMP:11278"/>
        <dbReference type="Rhea" id="RHEA-COMP:11279"/>
        <dbReference type="ChEBI" id="CHEBI:15378"/>
        <dbReference type="ChEBI" id="CHEBI:29969"/>
        <dbReference type="ChEBI" id="CHEBI:57287"/>
        <dbReference type="ChEBI" id="CHEBI:57288"/>
        <dbReference type="ChEBI" id="CHEBI:61930"/>
        <dbReference type="EC" id="2.3.1.108"/>
    </reaction>
</comment>
<protein>
    <recommendedName>
        <fullName evidence="3">Alpha-tubulin N-acetyltransferase</fullName>
        <shortName evidence="3">Alpha-TAT</shortName>
        <shortName evidence="3">TAT</shortName>
        <ecNumber evidence="3">2.3.1.108</ecNumber>
    </recommendedName>
    <alternativeName>
        <fullName evidence="3">Acetyltransferase mec-17 homolog</fullName>
    </alternativeName>
</protein>
<sequence length="351" mass="38226">MEFNFSVNALFKEKLVKVKNNLLPENHLPDRRGDGDVVAKISTVLDKMGVVSAKAQGLPVAITSAAKLRNTDHVVYILTDPEGNKGHGTVVGILKVGRKKLFVYDLSGSQWEMDPLCVLDFYVHESKQRSGNGRALFEYMLKDQQANPHHLALDQPSEIFLSFMCKHYGLDSIIPQTNSFVVYDSFFDGRSDKARGSSGFSSNSKTSRNPVQSVKAMSRSGEMTPMPTYGRHSAKKAGSVMAEYMQDQYKGAQNGSRQGSHATNHQSTPAKTSSSDSPASEETNGQEPQSQIRPSSLPQKLNGPSSISPVADVSPINQGDLPDGAGDGPNGVTPEEVPGKLDLKFHHTHLW</sequence>